<dbReference type="Pfam" id="PF13439">
    <property type="entry name" value="Glyco_transf_4"/>
    <property type="match status" value="1"/>
</dbReference>
<comment type="caution">
    <text evidence="3">The sequence shown here is derived from an EMBL/GenBank/DDBJ whole genome shotgun (WGS) entry which is preliminary data.</text>
</comment>
<keyword evidence="4" id="KW-1185">Reference proteome</keyword>
<dbReference type="RefSeq" id="WP_188175366.1">
    <property type="nucleotide sequence ID" value="NZ_JACVVD010000005.1"/>
</dbReference>
<evidence type="ECO:0000259" key="2">
    <source>
        <dbReference type="Pfam" id="PF13439"/>
    </source>
</evidence>
<evidence type="ECO:0000313" key="4">
    <source>
        <dbReference type="Proteomes" id="UP000650466"/>
    </source>
</evidence>
<evidence type="ECO:0000259" key="1">
    <source>
        <dbReference type="Pfam" id="PF00534"/>
    </source>
</evidence>
<dbReference type="Pfam" id="PF00534">
    <property type="entry name" value="Glycos_transf_1"/>
    <property type="match status" value="1"/>
</dbReference>
<dbReference type="PANTHER" id="PTHR45947:SF3">
    <property type="entry name" value="SULFOQUINOVOSYL TRANSFERASE SQD2"/>
    <property type="match status" value="1"/>
</dbReference>
<dbReference type="EMBL" id="JACVVD010000005">
    <property type="protein sequence ID" value="MBD0381555.1"/>
    <property type="molecule type" value="Genomic_DNA"/>
</dbReference>
<dbReference type="InterPro" id="IPR050194">
    <property type="entry name" value="Glycosyltransferase_grp1"/>
</dbReference>
<sequence>MRILMICTEKLPVPPIRGGAIQTYISGIAPHLAQKHDLTILGISDPELRNLETKDKVRYVRIEGNFFDVYTKGIIKFLRENENKFDVIHIFNRPLLVLPIRKVAPKARIFLSMHNDMFEPLKIEAKEAEKVISEVEGITTVSNYIGQRIRTLFPSAASKLRTVYSGVDLDRFIPYERSNAARKIREMLQKKYKLGSRKVILFIGRISPKKGVDVLIRAMSELKKRHPDVALIVVGSRWYSDEKISDYTAYVRALAAKSPVPIISTGYIPAEKIHEWFWVGDVFVCASQWEEPLARVHYEAMASGMPFVTTKRGGNAEIIQDNNGLLVEKPADPKAIAAKISKLLDNKALRQQMGRNGRAMAEKKYGWKRVASDVLKAWKG</sequence>
<dbReference type="SUPFAM" id="SSF53756">
    <property type="entry name" value="UDP-Glycosyltransferase/glycogen phosphorylase"/>
    <property type="match status" value="1"/>
</dbReference>
<gene>
    <name evidence="3" type="ORF">ICC18_15645</name>
</gene>
<dbReference type="Gene3D" id="3.40.50.2000">
    <property type="entry name" value="Glycogen Phosphorylase B"/>
    <property type="match status" value="2"/>
</dbReference>
<name>A0A926KPL0_9BACL</name>
<dbReference type="InterPro" id="IPR001296">
    <property type="entry name" value="Glyco_trans_1"/>
</dbReference>
<feature type="domain" description="Glycosyltransferase subfamily 4-like N-terminal" evidence="2">
    <location>
        <begin position="22"/>
        <end position="171"/>
    </location>
</feature>
<organism evidence="3 4">
    <name type="scientific">Paenibacillus sedimenti</name>
    <dbReference type="NCBI Taxonomy" id="2770274"/>
    <lineage>
        <taxon>Bacteria</taxon>
        <taxon>Bacillati</taxon>
        <taxon>Bacillota</taxon>
        <taxon>Bacilli</taxon>
        <taxon>Bacillales</taxon>
        <taxon>Paenibacillaceae</taxon>
        <taxon>Paenibacillus</taxon>
    </lineage>
</organism>
<dbReference type="PANTHER" id="PTHR45947">
    <property type="entry name" value="SULFOQUINOVOSYL TRANSFERASE SQD2"/>
    <property type="match status" value="1"/>
</dbReference>
<reference evidence="3" key="1">
    <citation type="submission" date="2020-09" db="EMBL/GenBank/DDBJ databases">
        <title>Draft Genome Sequence of Paenibacillus sp. WST5.</title>
        <authorList>
            <person name="Bao Z."/>
        </authorList>
    </citation>
    <scope>NUCLEOTIDE SEQUENCE</scope>
    <source>
        <strain evidence="3">WST5</strain>
    </source>
</reference>
<dbReference type="CDD" id="cd03801">
    <property type="entry name" value="GT4_PimA-like"/>
    <property type="match status" value="1"/>
</dbReference>
<accession>A0A926KPL0</accession>
<protein>
    <submittedName>
        <fullName evidence="3">Glycosyltransferase family 4 protein</fullName>
    </submittedName>
</protein>
<dbReference type="GO" id="GO:0016757">
    <property type="term" value="F:glycosyltransferase activity"/>
    <property type="evidence" value="ECO:0007669"/>
    <property type="project" value="InterPro"/>
</dbReference>
<dbReference type="AlphaFoldDB" id="A0A926KPL0"/>
<dbReference type="Proteomes" id="UP000650466">
    <property type="component" value="Unassembled WGS sequence"/>
</dbReference>
<feature type="domain" description="Glycosyl transferase family 1" evidence="1">
    <location>
        <begin position="189"/>
        <end position="359"/>
    </location>
</feature>
<evidence type="ECO:0000313" key="3">
    <source>
        <dbReference type="EMBL" id="MBD0381555.1"/>
    </source>
</evidence>
<proteinExistence type="predicted"/>
<dbReference type="InterPro" id="IPR028098">
    <property type="entry name" value="Glyco_trans_4-like_N"/>
</dbReference>